<reference evidence="2 3" key="1">
    <citation type="journal article" date="2016" name="Mol. Biol. Evol.">
        <title>Comparative Genomics of Early-Diverging Mushroom-Forming Fungi Provides Insights into the Origins of Lignocellulose Decay Capabilities.</title>
        <authorList>
            <person name="Nagy L.G."/>
            <person name="Riley R."/>
            <person name="Tritt A."/>
            <person name="Adam C."/>
            <person name="Daum C."/>
            <person name="Floudas D."/>
            <person name="Sun H."/>
            <person name="Yadav J.S."/>
            <person name="Pangilinan J."/>
            <person name="Larsson K.H."/>
            <person name="Matsuura K."/>
            <person name="Barry K."/>
            <person name="Labutti K."/>
            <person name="Kuo R."/>
            <person name="Ohm R.A."/>
            <person name="Bhattacharya S.S."/>
            <person name="Shirouzu T."/>
            <person name="Yoshinaga Y."/>
            <person name="Martin F.M."/>
            <person name="Grigoriev I.V."/>
            <person name="Hibbett D.S."/>
        </authorList>
    </citation>
    <scope>NUCLEOTIDE SEQUENCE [LARGE SCALE GENOMIC DNA]</scope>
    <source>
        <strain evidence="2 3">93-53</strain>
    </source>
</reference>
<dbReference type="InParanoid" id="A0A165G3X3"/>
<feature type="compositionally biased region" description="Basic and acidic residues" evidence="1">
    <location>
        <begin position="410"/>
        <end position="419"/>
    </location>
</feature>
<protein>
    <submittedName>
        <fullName evidence="2">Uncharacterized protein</fullName>
    </submittedName>
</protein>
<sequence>MTENAIRAGRAKSCTMVNVNEIVPHDDNEHLIVRCDWHAAIGFLDIIDTYLRSRRGVDQQKYALGKGAPFSKKVIWINLGVDRGYHGVVVTWVKEILNDAEDIRAIHLRNGAKRGGEAGRNTQAKTISDTDGNITEIIEAACCCKLLQPCIPAQRSDDGSHITAEVELEAQVDSLGRDEFAITALHEGSANWLQQHPPIQSPRQAWPHGKVLSAHERNKRALQQHQPPEEQVIDITCLVVGAHVKAGHTFLTNVGVEAGLPQRGHDSDSIMVLALDHDIEGDVRASSLSPVETADDKTEMGFKLVCEMNLPLPRIVCMNERKVAWASFVKAVSGSSSMGTSGKSCGDSLQGPRGTAVESAVARGAVDNSRKSEWQERPEGVKECMGSAEATASNGEDETNFGTRGAGAQEGERREGAKR</sequence>
<dbReference type="Proteomes" id="UP000076871">
    <property type="component" value="Unassembled WGS sequence"/>
</dbReference>
<accession>A0A165G3X3</accession>
<evidence type="ECO:0000313" key="2">
    <source>
        <dbReference type="EMBL" id="KZT09794.1"/>
    </source>
</evidence>
<name>A0A165G3X3_9APHY</name>
<evidence type="ECO:0000256" key="1">
    <source>
        <dbReference type="SAM" id="MobiDB-lite"/>
    </source>
</evidence>
<dbReference type="EMBL" id="KV427611">
    <property type="protein sequence ID" value="KZT09794.1"/>
    <property type="molecule type" value="Genomic_DNA"/>
</dbReference>
<dbReference type="GeneID" id="63823916"/>
<feature type="region of interest" description="Disordered" evidence="1">
    <location>
        <begin position="336"/>
        <end position="419"/>
    </location>
</feature>
<proteinExistence type="predicted"/>
<feature type="compositionally biased region" description="Low complexity" evidence="1">
    <location>
        <begin position="336"/>
        <end position="346"/>
    </location>
</feature>
<dbReference type="RefSeq" id="XP_040767534.1">
    <property type="nucleotide sequence ID" value="XM_040906887.1"/>
</dbReference>
<evidence type="ECO:0000313" key="3">
    <source>
        <dbReference type="Proteomes" id="UP000076871"/>
    </source>
</evidence>
<gene>
    <name evidence="2" type="ORF">LAESUDRAFT_712235</name>
</gene>
<organism evidence="2 3">
    <name type="scientific">Laetiporus sulphureus 93-53</name>
    <dbReference type="NCBI Taxonomy" id="1314785"/>
    <lineage>
        <taxon>Eukaryota</taxon>
        <taxon>Fungi</taxon>
        <taxon>Dikarya</taxon>
        <taxon>Basidiomycota</taxon>
        <taxon>Agaricomycotina</taxon>
        <taxon>Agaricomycetes</taxon>
        <taxon>Polyporales</taxon>
        <taxon>Laetiporus</taxon>
    </lineage>
</organism>
<keyword evidence="3" id="KW-1185">Reference proteome</keyword>
<dbReference type="AlphaFoldDB" id="A0A165G3X3"/>
<feature type="compositionally biased region" description="Basic and acidic residues" evidence="1">
    <location>
        <begin position="368"/>
        <end position="382"/>
    </location>
</feature>